<evidence type="ECO:0000313" key="2">
    <source>
        <dbReference type="Proteomes" id="UP001177021"/>
    </source>
</evidence>
<dbReference type="EMBL" id="CASHSV030000001">
    <property type="protein sequence ID" value="CAJ2633370.1"/>
    <property type="molecule type" value="Genomic_DNA"/>
</dbReference>
<accession>A0ACB0IMI4</accession>
<proteinExistence type="predicted"/>
<comment type="caution">
    <text evidence="1">The sequence shown here is derived from an EMBL/GenBank/DDBJ whole genome shotgun (WGS) entry which is preliminary data.</text>
</comment>
<evidence type="ECO:0000313" key="1">
    <source>
        <dbReference type="EMBL" id="CAJ2633370.1"/>
    </source>
</evidence>
<protein>
    <submittedName>
        <fullName evidence="1">Uncharacterized protein</fullName>
    </submittedName>
</protein>
<dbReference type="Proteomes" id="UP001177021">
    <property type="component" value="Unassembled WGS sequence"/>
</dbReference>
<name>A0ACB0IMI4_TRIPR</name>
<keyword evidence="2" id="KW-1185">Reference proteome</keyword>
<gene>
    <name evidence="1" type="ORF">MILVUS5_LOCUS4494</name>
</gene>
<sequence>MVLLELLCGWISYILEVLYDKLLTMMTENLHIAKTFVVALTICLTINISLLSGTQHIEQFFSQFVTTHGSAKNLPRSCTSRLSPSDFSLNMLYHKSPHQSSL</sequence>
<organism evidence="1 2">
    <name type="scientific">Trifolium pratense</name>
    <name type="common">Red clover</name>
    <dbReference type="NCBI Taxonomy" id="57577"/>
    <lineage>
        <taxon>Eukaryota</taxon>
        <taxon>Viridiplantae</taxon>
        <taxon>Streptophyta</taxon>
        <taxon>Embryophyta</taxon>
        <taxon>Tracheophyta</taxon>
        <taxon>Spermatophyta</taxon>
        <taxon>Magnoliopsida</taxon>
        <taxon>eudicotyledons</taxon>
        <taxon>Gunneridae</taxon>
        <taxon>Pentapetalae</taxon>
        <taxon>rosids</taxon>
        <taxon>fabids</taxon>
        <taxon>Fabales</taxon>
        <taxon>Fabaceae</taxon>
        <taxon>Papilionoideae</taxon>
        <taxon>50 kb inversion clade</taxon>
        <taxon>NPAAA clade</taxon>
        <taxon>Hologalegina</taxon>
        <taxon>IRL clade</taxon>
        <taxon>Trifolieae</taxon>
        <taxon>Trifolium</taxon>
    </lineage>
</organism>
<reference evidence="1" key="1">
    <citation type="submission" date="2023-10" db="EMBL/GenBank/DDBJ databases">
        <authorList>
            <person name="Rodriguez Cubillos JULIANA M."/>
            <person name="De Vega J."/>
        </authorList>
    </citation>
    <scope>NUCLEOTIDE SEQUENCE</scope>
</reference>